<dbReference type="PANTHER" id="PTHR11937">
    <property type="entry name" value="ACTIN"/>
    <property type="match status" value="1"/>
</dbReference>
<name>A0AAW0AAD4_9AGAR</name>
<comment type="caution">
    <text evidence="2">The sequence shown here is derived from an EMBL/GenBank/DDBJ whole genome shotgun (WGS) entry which is preliminary data.</text>
</comment>
<reference evidence="2 3" key="1">
    <citation type="journal article" date="2024" name="J Genomics">
        <title>Draft genome sequencing and assembly of Favolaschia claudopus CIRM-BRFM 2984 isolated from oak limbs.</title>
        <authorList>
            <person name="Navarro D."/>
            <person name="Drula E."/>
            <person name="Chaduli D."/>
            <person name="Cazenave R."/>
            <person name="Ahrendt S."/>
            <person name="Wang J."/>
            <person name="Lipzen A."/>
            <person name="Daum C."/>
            <person name="Barry K."/>
            <person name="Grigoriev I.V."/>
            <person name="Favel A."/>
            <person name="Rosso M.N."/>
            <person name="Martin F."/>
        </authorList>
    </citation>
    <scope>NUCLEOTIDE SEQUENCE [LARGE SCALE GENOMIC DNA]</scope>
    <source>
        <strain evidence="2 3">CIRM-BRFM 2984</strain>
    </source>
</reference>
<dbReference type="Proteomes" id="UP001362999">
    <property type="component" value="Unassembled WGS sequence"/>
</dbReference>
<evidence type="ECO:0000313" key="2">
    <source>
        <dbReference type="EMBL" id="KAK7006184.1"/>
    </source>
</evidence>
<dbReference type="InterPro" id="IPR043129">
    <property type="entry name" value="ATPase_NBD"/>
</dbReference>
<evidence type="ECO:0000313" key="3">
    <source>
        <dbReference type="Proteomes" id="UP001362999"/>
    </source>
</evidence>
<dbReference type="FunFam" id="3.30.420.40:FF:000058">
    <property type="entry name" value="Putative actin-related protein 5"/>
    <property type="match status" value="1"/>
</dbReference>
<accession>A0AAW0AAD4</accession>
<dbReference type="Pfam" id="PF00022">
    <property type="entry name" value="Actin"/>
    <property type="match status" value="2"/>
</dbReference>
<dbReference type="Gene3D" id="3.30.420.40">
    <property type="match status" value="2"/>
</dbReference>
<keyword evidence="3" id="KW-1185">Reference proteome</keyword>
<protein>
    <submittedName>
        <fullName evidence="2">Actin family</fullName>
    </submittedName>
</protein>
<dbReference type="AlphaFoldDB" id="A0AAW0AAD4"/>
<organism evidence="2 3">
    <name type="scientific">Favolaschia claudopus</name>
    <dbReference type="NCBI Taxonomy" id="2862362"/>
    <lineage>
        <taxon>Eukaryota</taxon>
        <taxon>Fungi</taxon>
        <taxon>Dikarya</taxon>
        <taxon>Basidiomycota</taxon>
        <taxon>Agaricomycotina</taxon>
        <taxon>Agaricomycetes</taxon>
        <taxon>Agaricomycetidae</taxon>
        <taxon>Agaricales</taxon>
        <taxon>Marasmiineae</taxon>
        <taxon>Mycenaceae</taxon>
        <taxon>Favolaschia</taxon>
    </lineage>
</organism>
<dbReference type="FunFam" id="3.30.420.40:FF:000050">
    <property type="entry name" value="Actin, alpha skeletal muscle"/>
    <property type="match status" value="1"/>
</dbReference>
<dbReference type="PRINTS" id="PR00190">
    <property type="entry name" value="ACTIN"/>
</dbReference>
<comment type="similarity">
    <text evidence="1">Belongs to the actin family.</text>
</comment>
<dbReference type="Gene3D" id="3.90.640.10">
    <property type="entry name" value="Actin, Chain A, domain 4"/>
    <property type="match status" value="1"/>
</dbReference>
<dbReference type="EMBL" id="JAWWNJ010000076">
    <property type="protein sequence ID" value="KAK7006184.1"/>
    <property type="molecule type" value="Genomic_DNA"/>
</dbReference>
<dbReference type="InterPro" id="IPR004000">
    <property type="entry name" value="Actin"/>
</dbReference>
<gene>
    <name evidence="2" type="ORF">R3P38DRAFT_3037165</name>
</gene>
<dbReference type="SUPFAM" id="SSF53067">
    <property type="entry name" value="Actin-like ATPase domain"/>
    <property type="match status" value="2"/>
</dbReference>
<proteinExistence type="inferred from homology"/>
<dbReference type="SMART" id="SM00268">
    <property type="entry name" value="ACTIN"/>
    <property type="match status" value="1"/>
</dbReference>
<evidence type="ECO:0000256" key="1">
    <source>
        <dbReference type="RuleBase" id="RU000487"/>
    </source>
</evidence>
<sequence length="355" mass="39563">MYMNDDAVALVFDNGSAYSRAGWEELPTCVFPSIVGRPRNPEVISAFAGKTCFVGEEAYAKRGIMGLKHPIEGAHIFWLNMEAIWNHTFYDELEPPLNSQTNLQEMTSIMFEKFNVPAFYVQMGAVLGLHASGRTTGLIMDSGEVTTWFVPIHEGLPSLDGIRHLDIAGRQMTDKLVHDFLERGYPLITTGDREIVRDIKETMCYVSLNSEQELHGTELEQNYELPDGEIITVGKERFSVTEEMFSAANGIPSSMLTQPSLYQNIVLSSGNTMFPGLSARMQKELSKLAPLGVEIQIDAPARRKHSAWIGGSILASLSTFRNTWCSKQDYAEYGPDIVNRKCRHDRTAVGTPAND</sequence>